<evidence type="ECO:0000313" key="1">
    <source>
        <dbReference type="EMBL" id="KAG7154246.1"/>
    </source>
</evidence>
<keyword evidence="2" id="KW-1185">Reference proteome</keyword>
<dbReference type="AlphaFoldDB" id="A0A8J5J8S1"/>
<accession>A0A8J5J8S1</accession>
<sequence>MNCVKFILLYMVYENIGFSYYRDGTMVVISKDVNLKVVLIWAVVHSTRQVSDSCIDETARVVVGVHGAALILGMFLQPGSILVEIWPFGINSNASTVYKTMCGLQDFGVAYVPWMNKDIINTVYHPEYPAAYGGLSQLSFEEQQ</sequence>
<protein>
    <submittedName>
        <fullName evidence="1">O-linked-mannose beta-1-4-N-acetylglucosaminyltransferase 2-like</fullName>
    </submittedName>
</protein>
<evidence type="ECO:0000313" key="2">
    <source>
        <dbReference type="Proteomes" id="UP000747542"/>
    </source>
</evidence>
<reference evidence="1" key="1">
    <citation type="journal article" date="2021" name="Sci. Adv.">
        <title>The American lobster genome reveals insights on longevity, neural, and immune adaptations.</title>
        <authorList>
            <person name="Polinski J.M."/>
            <person name="Zimin A.V."/>
            <person name="Clark K.F."/>
            <person name="Kohn A.B."/>
            <person name="Sadowski N."/>
            <person name="Timp W."/>
            <person name="Ptitsyn A."/>
            <person name="Khanna P."/>
            <person name="Romanova D.Y."/>
            <person name="Williams P."/>
            <person name="Greenwood S.J."/>
            <person name="Moroz L.L."/>
            <person name="Walt D.R."/>
            <person name="Bodnar A.G."/>
        </authorList>
    </citation>
    <scope>NUCLEOTIDE SEQUENCE</scope>
    <source>
        <strain evidence="1">GMGI-L3</strain>
    </source>
</reference>
<organism evidence="1 2">
    <name type="scientific">Homarus americanus</name>
    <name type="common">American lobster</name>
    <dbReference type="NCBI Taxonomy" id="6706"/>
    <lineage>
        <taxon>Eukaryota</taxon>
        <taxon>Metazoa</taxon>
        <taxon>Ecdysozoa</taxon>
        <taxon>Arthropoda</taxon>
        <taxon>Crustacea</taxon>
        <taxon>Multicrustacea</taxon>
        <taxon>Malacostraca</taxon>
        <taxon>Eumalacostraca</taxon>
        <taxon>Eucarida</taxon>
        <taxon>Decapoda</taxon>
        <taxon>Pleocyemata</taxon>
        <taxon>Astacidea</taxon>
        <taxon>Nephropoidea</taxon>
        <taxon>Nephropidae</taxon>
        <taxon>Homarus</taxon>
    </lineage>
</organism>
<proteinExistence type="predicted"/>
<comment type="caution">
    <text evidence="1">The sequence shown here is derived from an EMBL/GenBank/DDBJ whole genome shotgun (WGS) entry which is preliminary data.</text>
</comment>
<dbReference type="EMBL" id="JAHLQT010044760">
    <property type="protein sequence ID" value="KAG7154246.1"/>
    <property type="molecule type" value="Genomic_DNA"/>
</dbReference>
<gene>
    <name evidence="1" type="primary">Pomgnt2-L</name>
    <name evidence="1" type="ORF">Hamer_G025289</name>
</gene>
<name>A0A8J5J8S1_HOMAM</name>
<dbReference type="Proteomes" id="UP000747542">
    <property type="component" value="Unassembled WGS sequence"/>
</dbReference>
<feature type="non-terminal residue" evidence="1">
    <location>
        <position position="1"/>
    </location>
</feature>